<sequence length="498" mass="54418">MKKDEVHKQVHVKHVFARPAPAPKVLLLTMLLIVVGSLAACQSTPTTPPVVGKQQNINTIVQNNTQNTNLLQGVPRTLVYQQTQGAVTLNVNAPVQLPHTSKIPVVTTQPACFTQDTVNKITNTLIPGKQLYDNTVDWSKVDYQKLAALIQALQLPGAQGNKEITTQSVNVGVGLALLATRGKSPAYSKFSNPTSILSRASLAPETRQRTPMTGQLQRLDESDFGSGAKVIKGFHGNMLSVYADSGKGYDTTLDIMASDDAKNCSVNLANHDITDVYNYSDLTGPARGMSMSLGQAKALAQQTLQAVGATDLRLTQVQLGTLIPHSASDHPNTMNQAYGMWFTRDVAGVPTTVDLTNPNQNAYQQTYPYERLFMLVNDTGVIEFSWISPMHETGTVSSNAQILSFQDAMNQFKQQFFIHYAQNDTSKGNTTYTIKRITLGMMRVQNKDQATYTMVPVWDFYGTGGPQPSNPLLIDHSMESFLTINAIDGSVIDRTLGY</sequence>
<dbReference type="Pfam" id="PF19499">
    <property type="entry name" value="DUF6034"/>
    <property type="match status" value="1"/>
</dbReference>
<dbReference type="EMBL" id="ADVG01000005">
    <property type="protein sequence ID" value="EFH80339.1"/>
    <property type="molecule type" value="Genomic_DNA"/>
</dbReference>
<gene>
    <name evidence="2" type="ORF">Krac_0930</name>
</gene>
<dbReference type="STRING" id="485913.Krac_0930"/>
<dbReference type="AlphaFoldDB" id="D6U5S8"/>
<proteinExistence type="predicted"/>
<name>D6U5S8_KTERA</name>
<dbReference type="eggNOG" id="ENOG5033288">
    <property type="taxonomic scope" value="Bacteria"/>
</dbReference>
<dbReference type="OrthoDB" id="1826321at2"/>
<reference evidence="2 3" key="1">
    <citation type="journal article" date="2011" name="Stand. Genomic Sci.">
        <title>Non-contiguous finished genome sequence and contextual data of the filamentous soil bacterium Ktedonobacter racemifer type strain (SOSP1-21).</title>
        <authorList>
            <person name="Chang Y.J."/>
            <person name="Land M."/>
            <person name="Hauser L."/>
            <person name="Chertkov O."/>
            <person name="Del Rio T.G."/>
            <person name="Nolan M."/>
            <person name="Copeland A."/>
            <person name="Tice H."/>
            <person name="Cheng J.F."/>
            <person name="Lucas S."/>
            <person name="Han C."/>
            <person name="Goodwin L."/>
            <person name="Pitluck S."/>
            <person name="Ivanova N."/>
            <person name="Ovchinikova G."/>
            <person name="Pati A."/>
            <person name="Chen A."/>
            <person name="Palaniappan K."/>
            <person name="Mavromatis K."/>
            <person name="Liolios K."/>
            <person name="Brettin T."/>
            <person name="Fiebig A."/>
            <person name="Rohde M."/>
            <person name="Abt B."/>
            <person name="Goker M."/>
            <person name="Detter J.C."/>
            <person name="Woyke T."/>
            <person name="Bristow J."/>
            <person name="Eisen J.A."/>
            <person name="Markowitz V."/>
            <person name="Hugenholtz P."/>
            <person name="Kyrpides N.C."/>
            <person name="Klenk H.P."/>
            <person name="Lapidus A."/>
        </authorList>
    </citation>
    <scope>NUCLEOTIDE SEQUENCE [LARGE SCALE GENOMIC DNA]</scope>
    <source>
        <strain evidence="3">DSM 44963</strain>
    </source>
</reference>
<organism evidence="2 3">
    <name type="scientific">Ktedonobacter racemifer DSM 44963</name>
    <dbReference type="NCBI Taxonomy" id="485913"/>
    <lineage>
        <taxon>Bacteria</taxon>
        <taxon>Bacillati</taxon>
        <taxon>Chloroflexota</taxon>
        <taxon>Ktedonobacteria</taxon>
        <taxon>Ktedonobacterales</taxon>
        <taxon>Ktedonobacteraceae</taxon>
        <taxon>Ktedonobacter</taxon>
    </lineage>
</organism>
<dbReference type="Proteomes" id="UP000004508">
    <property type="component" value="Unassembled WGS sequence"/>
</dbReference>
<keyword evidence="1" id="KW-0732">Signal</keyword>
<dbReference type="RefSeq" id="WP_007922858.1">
    <property type="nucleotide sequence ID" value="NZ_ADVG01000005.1"/>
</dbReference>
<feature type="signal peptide" evidence="1">
    <location>
        <begin position="1"/>
        <end position="39"/>
    </location>
</feature>
<dbReference type="InterPro" id="IPR046098">
    <property type="entry name" value="DUF6034"/>
</dbReference>
<evidence type="ECO:0000313" key="2">
    <source>
        <dbReference type="EMBL" id="EFH80339.1"/>
    </source>
</evidence>
<comment type="caution">
    <text evidence="2">The sequence shown here is derived from an EMBL/GenBank/DDBJ whole genome shotgun (WGS) entry which is preliminary data.</text>
</comment>
<dbReference type="InParanoid" id="D6U5S8"/>
<accession>D6U5S8</accession>
<protein>
    <submittedName>
        <fullName evidence="2">Uncharacterized protein</fullName>
    </submittedName>
</protein>
<evidence type="ECO:0000256" key="1">
    <source>
        <dbReference type="SAM" id="SignalP"/>
    </source>
</evidence>
<evidence type="ECO:0000313" key="3">
    <source>
        <dbReference type="Proteomes" id="UP000004508"/>
    </source>
</evidence>
<feature type="chain" id="PRO_5003088635" evidence="1">
    <location>
        <begin position="40"/>
        <end position="498"/>
    </location>
</feature>
<keyword evidence="3" id="KW-1185">Reference proteome</keyword>